<dbReference type="InterPro" id="IPR011050">
    <property type="entry name" value="Pectin_lyase_fold/virulence"/>
</dbReference>
<dbReference type="InterPro" id="IPR012334">
    <property type="entry name" value="Pectin_lyas_fold"/>
</dbReference>
<feature type="signal peptide" evidence="1">
    <location>
        <begin position="1"/>
        <end position="27"/>
    </location>
</feature>
<dbReference type="OrthoDB" id="524782at2"/>
<proteinExistence type="predicted"/>
<dbReference type="SUPFAM" id="SSF51126">
    <property type="entry name" value="Pectin lyase-like"/>
    <property type="match status" value="2"/>
</dbReference>
<dbReference type="Gene3D" id="2.160.20.10">
    <property type="entry name" value="Single-stranded right-handed beta-helix, Pectin lyase-like"/>
    <property type="match status" value="2"/>
</dbReference>
<dbReference type="AlphaFoldDB" id="A0A433VE74"/>
<feature type="domain" description="Filamentous haemagglutinin FhaB/tRNA nuclease CdiA-like TPS" evidence="2">
    <location>
        <begin position="30"/>
        <end position="143"/>
    </location>
</feature>
<dbReference type="Pfam" id="PF05860">
    <property type="entry name" value="TPS"/>
    <property type="match status" value="1"/>
</dbReference>
<comment type="caution">
    <text evidence="3">The sequence shown here is derived from an EMBL/GenBank/DDBJ whole genome shotgun (WGS) entry which is preliminary data.</text>
</comment>
<dbReference type="RefSeq" id="WP_127083005.1">
    <property type="nucleotide sequence ID" value="NZ_RSCL01000011.1"/>
</dbReference>
<name>A0A433VE74_9CYAN</name>
<evidence type="ECO:0000313" key="4">
    <source>
        <dbReference type="Proteomes" id="UP000271624"/>
    </source>
</evidence>
<accession>A0A433VE74</accession>
<dbReference type="NCBIfam" id="TIGR01901">
    <property type="entry name" value="adhes_NPXG"/>
    <property type="match status" value="1"/>
</dbReference>
<dbReference type="InterPro" id="IPR008638">
    <property type="entry name" value="FhaB/CdiA-like_TPS"/>
</dbReference>
<dbReference type="SMART" id="SM00912">
    <property type="entry name" value="Haemagg_act"/>
    <property type="match status" value="1"/>
</dbReference>
<keyword evidence="1" id="KW-0732">Signal</keyword>
<evidence type="ECO:0000259" key="2">
    <source>
        <dbReference type="SMART" id="SM00912"/>
    </source>
</evidence>
<reference evidence="3" key="1">
    <citation type="submission" date="2018-12" db="EMBL/GenBank/DDBJ databases">
        <authorList>
            <person name="Will S."/>
            <person name="Neumann-Schaal M."/>
            <person name="Henke P."/>
        </authorList>
    </citation>
    <scope>NUCLEOTIDE SEQUENCE</scope>
    <source>
        <strain evidence="3">PCC 7102</strain>
    </source>
</reference>
<sequence>MIGITRFFLHMVVTICSTALLANSSYAQILPDTTLLNKSNVINSGNTRVISGGTTVGANLFHSFSEFSIPSSATVLFNNALDIQNIISRVTGKSTSVINGLIQSNGTANLFLINPNGIIFGKDASLNIGGSFVATTADAVRFGQSEFFSASNPEAPSPLLTVNPNALLFNQIVAAPIQNSSIAPAGKNPAGLQVSGLRVRDGKSLLLVGGKVNIDGGQLNAFGGRVELSGLASTGTVALQIEQDNFRLSSFDESAMKADVSLANQSRVSVEAGGGGSIAVNARNLEVSGASVVSAGIGNGLGTANRVAGDITLNATEEIKVDGAGSYVFNRVRPQAVGNGGNVTVNTRELLVRNGAQVGTSTFGAGNGGNLEVSAQTVQLIGRSAQFRTSLYAATNANAIGNGGNLTIKAGSLLVQDGAQVSSDTFGAGKGGSLTVNANIINIIGASGLFAQQNTRGATGKVGDLTINTKTLSVRDGAKVSGGTFGAGKGGNLNVNADTVSVIGSDIVNGSSSRLSTQNYRGATGNAGDLTITAKTLSVQDGAQVSSGTFGAGESGNLKVNVDTVSVAGNNTFDATSSKLTTQNEGVTGNAGNLTITGKTLLIRDGGQIGTGIFGGGNGGNLTVNVDTVQVIGNNTFDGSRSGLFTSTGQNSTGAAGDLKINAQQLLVGDKAGVFVKSLGLGNAGNLSINARSITLDDGTLSGDTRSIKTNPNKSQATITLQVKDLLLLRRGSNITTNATGENVIGGDINIYTNILAAFQNSDITANSDDYRGGNVIINTRSLFGIQFRDVASRITSDITASGATRELSGNVEITTPDIDPTNSLIELSTNLVDASQQISTACTPGSRQYNNSFVATGRSGLPISPTEPLQDQNTYSAWVRFQGKPENLNTASTNKPPLIAANPTIIEASGWIADTRGNIELVAPDKVSPKIKHSFSCTNSK</sequence>
<dbReference type="EMBL" id="RSCL01000011">
    <property type="protein sequence ID" value="RUT04405.1"/>
    <property type="molecule type" value="Genomic_DNA"/>
</dbReference>
<feature type="chain" id="PRO_5030092533" description="Filamentous haemagglutinin FhaB/tRNA nuclease CdiA-like TPS domain-containing protein" evidence="1">
    <location>
        <begin position="28"/>
        <end position="942"/>
    </location>
</feature>
<evidence type="ECO:0000256" key="1">
    <source>
        <dbReference type="SAM" id="SignalP"/>
    </source>
</evidence>
<protein>
    <recommendedName>
        <fullName evidence="2">Filamentous haemagglutinin FhaB/tRNA nuclease CdiA-like TPS domain-containing protein</fullName>
    </recommendedName>
</protein>
<evidence type="ECO:0000313" key="3">
    <source>
        <dbReference type="EMBL" id="RUT04405.1"/>
    </source>
</evidence>
<reference evidence="3" key="2">
    <citation type="journal article" date="2019" name="Genome Biol. Evol.">
        <title>Day and night: Metabolic profiles and evolutionary relationships of six axenic non-marine cyanobacteria.</title>
        <authorList>
            <person name="Will S.E."/>
            <person name="Henke P."/>
            <person name="Boedeker C."/>
            <person name="Huang S."/>
            <person name="Brinkmann H."/>
            <person name="Rohde M."/>
            <person name="Jarek M."/>
            <person name="Friedl T."/>
            <person name="Seufert S."/>
            <person name="Schumacher M."/>
            <person name="Overmann J."/>
            <person name="Neumann-Schaal M."/>
            <person name="Petersen J."/>
        </authorList>
    </citation>
    <scope>NUCLEOTIDE SEQUENCE [LARGE SCALE GENOMIC DNA]</scope>
    <source>
        <strain evidence="3">PCC 7102</strain>
    </source>
</reference>
<gene>
    <name evidence="3" type="ORF">DSM106972_046330</name>
</gene>
<dbReference type="Proteomes" id="UP000271624">
    <property type="component" value="Unassembled WGS sequence"/>
</dbReference>
<keyword evidence="4" id="KW-1185">Reference proteome</keyword>
<organism evidence="3 4">
    <name type="scientific">Dulcicalothrix desertica PCC 7102</name>
    <dbReference type="NCBI Taxonomy" id="232991"/>
    <lineage>
        <taxon>Bacteria</taxon>
        <taxon>Bacillati</taxon>
        <taxon>Cyanobacteriota</taxon>
        <taxon>Cyanophyceae</taxon>
        <taxon>Nostocales</taxon>
        <taxon>Calotrichaceae</taxon>
        <taxon>Dulcicalothrix</taxon>
    </lineage>
</organism>